<dbReference type="Gene3D" id="2.30.110.10">
    <property type="entry name" value="Electron Transport, Fmn-binding Protein, Chain A"/>
    <property type="match status" value="1"/>
</dbReference>
<proteinExistence type="predicted"/>
<dbReference type="Proteomes" id="UP000500953">
    <property type="component" value="Chromosome"/>
</dbReference>
<organism evidence="2 3">
    <name type="scientific">Nocardia terpenica</name>
    <dbReference type="NCBI Taxonomy" id="455432"/>
    <lineage>
        <taxon>Bacteria</taxon>
        <taxon>Bacillati</taxon>
        <taxon>Actinomycetota</taxon>
        <taxon>Actinomycetes</taxon>
        <taxon>Mycobacteriales</taxon>
        <taxon>Nocardiaceae</taxon>
        <taxon>Nocardia</taxon>
    </lineage>
</organism>
<evidence type="ECO:0000313" key="3">
    <source>
        <dbReference type="Proteomes" id="UP000500953"/>
    </source>
</evidence>
<dbReference type="EMBL" id="CP046173">
    <property type="protein sequence ID" value="QIS18628.1"/>
    <property type="molecule type" value="Genomic_DNA"/>
</dbReference>
<protein>
    <submittedName>
        <fullName evidence="2">Pyridoxamine 5'-phosphate oxidase family protein</fullName>
    </submittedName>
</protein>
<dbReference type="AlphaFoldDB" id="A0A6G9YZF1"/>
<dbReference type="InterPro" id="IPR012349">
    <property type="entry name" value="Split_barrel_FMN-bd"/>
</dbReference>
<name>A0A6G9YZF1_9NOCA</name>
<dbReference type="SUPFAM" id="SSF50475">
    <property type="entry name" value="FMN-binding split barrel"/>
    <property type="match status" value="1"/>
</dbReference>
<dbReference type="Pfam" id="PF12900">
    <property type="entry name" value="Pyridox_ox_2"/>
    <property type="match status" value="1"/>
</dbReference>
<gene>
    <name evidence="2" type="ORF">F6W96_10320</name>
</gene>
<accession>A0A6G9YZF1</accession>
<feature type="compositionally biased region" description="Basic and acidic residues" evidence="1">
    <location>
        <begin position="1"/>
        <end position="10"/>
    </location>
</feature>
<dbReference type="InterPro" id="IPR024747">
    <property type="entry name" value="Pyridox_Oxase-rel"/>
</dbReference>
<evidence type="ECO:0000256" key="1">
    <source>
        <dbReference type="SAM" id="MobiDB-lite"/>
    </source>
</evidence>
<reference evidence="2 3" key="1">
    <citation type="journal article" date="2019" name="ACS Chem. Biol.">
        <title>Identification and Mobilization of a Cryptic Antibiotic Biosynthesis Gene Locus from a Human-Pathogenic Nocardia Isolate.</title>
        <authorList>
            <person name="Herisse M."/>
            <person name="Ishida K."/>
            <person name="Porter J.L."/>
            <person name="Howden B."/>
            <person name="Hertweck C."/>
            <person name="Stinear T.P."/>
            <person name="Pidot S.J."/>
        </authorList>
    </citation>
    <scope>NUCLEOTIDE SEQUENCE [LARGE SCALE GENOMIC DNA]</scope>
    <source>
        <strain evidence="2 3">AUSMDU00012715</strain>
    </source>
</reference>
<feature type="region of interest" description="Disordered" evidence="1">
    <location>
        <begin position="1"/>
        <end position="44"/>
    </location>
</feature>
<feature type="compositionally biased region" description="Basic and acidic residues" evidence="1">
    <location>
        <begin position="25"/>
        <end position="36"/>
    </location>
</feature>
<sequence length="174" mass="19376">MTGRVDDFARRPPSPCSSGISHRVGARDAAGRRRAENTPAHVSRDLTTTESLRLLAGVRFGRIVYSRYALPTIRPVNHLVDGETIIVHAERAAGLAPERQVVAYEADTLDENTRRGWCVIVTGTSDRVTDPAEIDRYRGQLRAWLPGPRDHFVRIEPDIITGIEFVDPDDPRLA</sequence>
<evidence type="ECO:0000313" key="2">
    <source>
        <dbReference type="EMBL" id="QIS18628.1"/>
    </source>
</evidence>